<dbReference type="InterPro" id="IPR001810">
    <property type="entry name" value="F-box_dom"/>
</dbReference>
<dbReference type="SUPFAM" id="SSF52047">
    <property type="entry name" value="RNI-like"/>
    <property type="match status" value="1"/>
</dbReference>
<evidence type="ECO:0000313" key="3">
    <source>
        <dbReference type="RefSeq" id="XP_052125895.1"/>
    </source>
</evidence>
<dbReference type="SMART" id="SM00256">
    <property type="entry name" value="FBOX"/>
    <property type="match status" value="1"/>
</dbReference>
<dbReference type="KEGG" id="foc:127749907"/>
<dbReference type="Pfam" id="PF12937">
    <property type="entry name" value="F-box-like"/>
    <property type="match status" value="1"/>
</dbReference>
<feature type="domain" description="F-box" evidence="1">
    <location>
        <begin position="1"/>
        <end position="44"/>
    </location>
</feature>
<dbReference type="Proteomes" id="UP000504606">
    <property type="component" value="Unplaced"/>
</dbReference>
<evidence type="ECO:0000313" key="2">
    <source>
        <dbReference type="Proteomes" id="UP000504606"/>
    </source>
</evidence>
<keyword evidence="2" id="KW-1185">Reference proteome</keyword>
<protein>
    <submittedName>
        <fullName evidence="3">Uncharacterized protein LOC127749907</fullName>
    </submittedName>
</protein>
<sequence length="457" mass="49781">MEQLPDDVLVMAMQFLDVPDLLACRLVCKRLGVLALHRDAWRHRRLGDARRECVCPVLRLAPCLAVLRVSLPPARCPAEAFPASKCAVTELKISAQYDSGVYQAEALIRRQEQLGRLQRLDLSEMFADSETVFVLLENLAAMRGLESLALSILTKPPGIVSYSVPAPSLREFRCNLRADLATFVDSILAGHAATLRAVHLLPRVGRPIPNPRPLESRTAARLAALPNLCELSCDSLPGIEAVAACESLRELAIVVRTHEQQTAAAEGAAELFRRSGHLRRVELVYVDLDDAGADVVLAPALAACGRSGVETLVIKPWARPFPLRPLVSALPRLRALRHLQLDVQPAALLHAIRPATAPALRTVDLGALRSVCAHAWIHGKAVRAVMAANPALHIRFAPVKAYCARNSCASACVLRCHGQELRDLATPGAQVGLYSHDPDDRCSRTHATDCLWIRVPL</sequence>
<dbReference type="PROSITE" id="PS50181">
    <property type="entry name" value="FBOX"/>
    <property type="match status" value="1"/>
</dbReference>
<dbReference type="InterPro" id="IPR036047">
    <property type="entry name" value="F-box-like_dom_sf"/>
</dbReference>
<accession>A0A9C6U1Q3</accession>
<dbReference type="Gene3D" id="3.80.10.10">
    <property type="entry name" value="Ribonuclease Inhibitor"/>
    <property type="match status" value="1"/>
</dbReference>
<reference evidence="3" key="1">
    <citation type="submission" date="2025-08" db="UniProtKB">
        <authorList>
            <consortium name="RefSeq"/>
        </authorList>
    </citation>
    <scope>IDENTIFICATION</scope>
    <source>
        <tissue evidence="3">Whole organism</tissue>
    </source>
</reference>
<dbReference type="SUPFAM" id="SSF81383">
    <property type="entry name" value="F-box domain"/>
    <property type="match status" value="1"/>
</dbReference>
<dbReference type="AlphaFoldDB" id="A0A9C6U1Q3"/>
<gene>
    <name evidence="3" type="primary">LOC127749907</name>
</gene>
<dbReference type="Gene3D" id="1.20.1280.50">
    <property type="match status" value="1"/>
</dbReference>
<proteinExistence type="predicted"/>
<dbReference type="InterPro" id="IPR032675">
    <property type="entry name" value="LRR_dom_sf"/>
</dbReference>
<organism evidence="2 3">
    <name type="scientific">Frankliniella occidentalis</name>
    <name type="common">Western flower thrips</name>
    <name type="synonym">Euthrips occidentalis</name>
    <dbReference type="NCBI Taxonomy" id="133901"/>
    <lineage>
        <taxon>Eukaryota</taxon>
        <taxon>Metazoa</taxon>
        <taxon>Ecdysozoa</taxon>
        <taxon>Arthropoda</taxon>
        <taxon>Hexapoda</taxon>
        <taxon>Insecta</taxon>
        <taxon>Pterygota</taxon>
        <taxon>Neoptera</taxon>
        <taxon>Paraneoptera</taxon>
        <taxon>Thysanoptera</taxon>
        <taxon>Terebrantia</taxon>
        <taxon>Thripoidea</taxon>
        <taxon>Thripidae</taxon>
        <taxon>Frankliniella</taxon>
    </lineage>
</organism>
<dbReference type="RefSeq" id="XP_052125895.1">
    <property type="nucleotide sequence ID" value="XM_052269935.1"/>
</dbReference>
<evidence type="ECO:0000259" key="1">
    <source>
        <dbReference type="PROSITE" id="PS50181"/>
    </source>
</evidence>
<name>A0A9C6U1Q3_FRAOC</name>
<dbReference type="GeneID" id="127749907"/>